<dbReference type="EMBL" id="JAEMNV010000014">
    <property type="protein sequence ID" value="MBJ8342757.1"/>
    <property type="molecule type" value="Genomic_DNA"/>
</dbReference>
<name>A0A934NWZ9_9NOCA</name>
<keyword evidence="3" id="KW-1185">Reference proteome</keyword>
<comment type="caution">
    <text evidence="2">The sequence shown here is derived from an EMBL/GenBank/DDBJ whole genome shotgun (WGS) entry which is preliminary data.</text>
</comment>
<protein>
    <submittedName>
        <fullName evidence="2">Uncharacterized protein</fullName>
    </submittedName>
</protein>
<proteinExistence type="predicted"/>
<feature type="region of interest" description="Disordered" evidence="1">
    <location>
        <begin position="29"/>
        <end position="50"/>
    </location>
</feature>
<organism evidence="2 3">
    <name type="scientific">Antrihabitans stalagmiti</name>
    <dbReference type="NCBI Taxonomy" id="2799499"/>
    <lineage>
        <taxon>Bacteria</taxon>
        <taxon>Bacillati</taxon>
        <taxon>Actinomycetota</taxon>
        <taxon>Actinomycetes</taxon>
        <taxon>Mycobacteriales</taxon>
        <taxon>Nocardiaceae</taxon>
        <taxon>Antrihabitans</taxon>
    </lineage>
</organism>
<evidence type="ECO:0000256" key="1">
    <source>
        <dbReference type="SAM" id="MobiDB-lite"/>
    </source>
</evidence>
<dbReference type="RefSeq" id="WP_199708460.1">
    <property type="nucleotide sequence ID" value="NZ_JAEMNV010000014.1"/>
</dbReference>
<evidence type="ECO:0000313" key="2">
    <source>
        <dbReference type="EMBL" id="MBJ8342757.1"/>
    </source>
</evidence>
<evidence type="ECO:0000313" key="3">
    <source>
        <dbReference type="Proteomes" id="UP000655868"/>
    </source>
</evidence>
<reference evidence="2" key="1">
    <citation type="submission" date="2020-12" db="EMBL/GenBank/DDBJ databases">
        <title>Antrihabitans popcorni sp. nov. and Antrihabitans auranticaus sp. nov., isolated from a larva cave.</title>
        <authorList>
            <person name="Lee S.D."/>
            <person name="Kim I.S."/>
        </authorList>
    </citation>
    <scope>NUCLEOTIDE SEQUENCE</scope>
    <source>
        <strain evidence="2">YC3-6</strain>
    </source>
</reference>
<dbReference type="AlphaFoldDB" id="A0A934NWZ9"/>
<sequence length="50" mass="5410">MTTWLIIAGILLVLIFTCKLAWKVGKASGFGEAGLPAPEKKQTRKPPSQI</sequence>
<dbReference type="Proteomes" id="UP000655868">
    <property type="component" value="Unassembled WGS sequence"/>
</dbReference>
<gene>
    <name evidence="2" type="ORF">JGU71_28095</name>
</gene>
<accession>A0A934NWZ9</accession>